<sequence>MWEAAEGAESYNIYRKANEENDFSLIANTSSSRYADKSVSNNRSGYTYKISALNEMGETSPSKELVIDMPLPQAPTGLKVGLVGESFVGLIWTSGGGGNQFNVYREANGKVENVGYAKVETFYDRTVEPGVEYVYYLKAENASGESEASTKVTITPDQVNTASMRTFVEQFKESGEWNDEKSAHALNLHLTAVETYEKQDKKDKVVKHMESFKQLAKAQKDNQLLPIHLYNTLKSYTDAMISKWKDE</sequence>
<dbReference type="SUPFAM" id="SSF49265">
    <property type="entry name" value="Fibronectin type III"/>
    <property type="match status" value="1"/>
</dbReference>
<name>A0ABQ4KFK1_9BACI</name>
<dbReference type="PROSITE" id="PS50853">
    <property type="entry name" value="FN3"/>
    <property type="match status" value="1"/>
</dbReference>
<reference evidence="2 3" key="1">
    <citation type="submission" date="2021-03" db="EMBL/GenBank/DDBJ databases">
        <title>Antimicrobial resistance genes in bacteria isolated from Japanese honey, and their potential for conferring macrolide and lincosamide resistance in the American foulbrood pathogen Paenibacillus larvae.</title>
        <authorList>
            <person name="Okamoto M."/>
            <person name="Kumagai M."/>
            <person name="Kanamori H."/>
            <person name="Takamatsu D."/>
        </authorList>
    </citation>
    <scope>NUCLEOTIDE SEQUENCE [LARGE SCALE GENOMIC DNA]</scope>
    <source>
        <strain evidence="2 3">J8TS2</strain>
    </source>
</reference>
<dbReference type="Gene3D" id="2.60.40.10">
    <property type="entry name" value="Immunoglobulins"/>
    <property type="match status" value="2"/>
</dbReference>
<dbReference type="InterPro" id="IPR003961">
    <property type="entry name" value="FN3_dom"/>
</dbReference>
<evidence type="ECO:0000313" key="2">
    <source>
        <dbReference type="EMBL" id="GIN56745.1"/>
    </source>
</evidence>
<dbReference type="CDD" id="cd00063">
    <property type="entry name" value="FN3"/>
    <property type="match status" value="1"/>
</dbReference>
<dbReference type="EMBL" id="BORB01000006">
    <property type="protein sequence ID" value="GIN56745.1"/>
    <property type="molecule type" value="Genomic_DNA"/>
</dbReference>
<dbReference type="SMART" id="SM00060">
    <property type="entry name" value="FN3"/>
    <property type="match status" value="1"/>
</dbReference>
<feature type="domain" description="Fibronectin type-III" evidence="1">
    <location>
        <begin position="74"/>
        <end position="159"/>
    </location>
</feature>
<gene>
    <name evidence="2" type="ORF">J8TS2_10640</name>
</gene>
<proteinExistence type="predicted"/>
<dbReference type="InterPro" id="IPR036116">
    <property type="entry name" value="FN3_sf"/>
</dbReference>
<comment type="caution">
    <text evidence="2">The sequence shown here is derived from an EMBL/GenBank/DDBJ whole genome shotgun (WGS) entry which is preliminary data.</text>
</comment>
<organism evidence="2 3">
    <name type="scientific">Lederbergia ruris</name>
    <dbReference type="NCBI Taxonomy" id="217495"/>
    <lineage>
        <taxon>Bacteria</taxon>
        <taxon>Bacillati</taxon>
        <taxon>Bacillota</taxon>
        <taxon>Bacilli</taxon>
        <taxon>Bacillales</taxon>
        <taxon>Bacillaceae</taxon>
        <taxon>Lederbergia</taxon>
    </lineage>
</organism>
<dbReference type="InterPro" id="IPR013783">
    <property type="entry name" value="Ig-like_fold"/>
</dbReference>
<keyword evidence="3" id="KW-1185">Reference proteome</keyword>
<accession>A0ABQ4KFK1</accession>
<dbReference type="InterPro" id="IPR054470">
    <property type="entry name" value="FIMAH_dom"/>
</dbReference>
<dbReference type="RefSeq" id="WP_246516763.1">
    <property type="nucleotide sequence ID" value="NZ_BORB01000006.1"/>
</dbReference>
<evidence type="ECO:0000313" key="3">
    <source>
        <dbReference type="Proteomes" id="UP000679950"/>
    </source>
</evidence>
<dbReference type="Pfam" id="PF22888">
    <property type="entry name" value="FIMAH"/>
    <property type="match status" value="1"/>
</dbReference>
<protein>
    <recommendedName>
        <fullName evidence="1">Fibronectin type-III domain-containing protein</fullName>
    </recommendedName>
</protein>
<evidence type="ECO:0000259" key="1">
    <source>
        <dbReference type="PROSITE" id="PS50853"/>
    </source>
</evidence>
<dbReference type="Proteomes" id="UP000679950">
    <property type="component" value="Unassembled WGS sequence"/>
</dbReference>